<keyword evidence="2" id="KW-0378">Hydrolase</keyword>
<keyword evidence="4" id="KW-0443">Lipid metabolism</keyword>
<dbReference type="GO" id="GO:0016042">
    <property type="term" value="P:lipid catabolic process"/>
    <property type="evidence" value="ECO:0007669"/>
    <property type="project" value="UniProtKB-KW"/>
</dbReference>
<dbReference type="PANTHER" id="PTHR45648">
    <property type="entry name" value="GDSL LIPASE/ACYLHYDROLASE FAMILY PROTEIN (AFU_ORTHOLOGUE AFUA_4G14700)"/>
    <property type="match status" value="1"/>
</dbReference>
<keyword evidence="7" id="KW-1185">Reference proteome</keyword>
<dbReference type="InterPro" id="IPR001087">
    <property type="entry name" value="GDSL"/>
</dbReference>
<feature type="region of interest" description="Disordered" evidence="5">
    <location>
        <begin position="1"/>
        <end position="74"/>
    </location>
</feature>
<feature type="compositionally biased region" description="Basic and acidic residues" evidence="5">
    <location>
        <begin position="1"/>
        <end position="15"/>
    </location>
</feature>
<keyword evidence="3" id="KW-0442">Lipid degradation</keyword>
<feature type="compositionally biased region" description="Basic and acidic residues" evidence="5">
    <location>
        <begin position="28"/>
        <end position="46"/>
    </location>
</feature>
<dbReference type="Proteomes" id="UP001345219">
    <property type="component" value="Chromosome 13"/>
</dbReference>
<evidence type="ECO:0000256" key="2">
    <source>
        <dbReference type="ARBA" id="ARBA00022801"/>
    </source>
</evidence>
<feature type="compositionally biased region" description="Polar residues" evidence="5">
    <location>
        <begin position="17"/>
        <end position="27"/>
    </location>
</feature>
<evidence type="ECO:0000256" key="3">
    <source>
        <dbReference type="ARBA" id="ARBA00022963"/>
    </source>
</evidence>
<dbReference type="InterPro" id="IPR036514">
    <property type="entry name" value="SGNH_hydro_sf"/>
</dbReference>
<gene>
    <name evidence="6" type="ORF">SAY87_017184</name>
</gene>
<evidence type="ECO:0000256" key="5">
    <source>
        <dbReference type="SAM" id="MobiDB-lite"/>
    </source>
</evidence>
<dbReference type="PANTHER" id="PTHR45648:SF1">
    <property type="entry name" value="GDSL ESTERASE_LIPASE"/>
    <property type="match status" value="1"/>
</dbReference>
<accession>A0AAN7L2L2</accession>
<organism evidence="6 7">
    <name type="scientific">Trapa incisa</name>
    <dbReference type="NCBI Taxonomy" id="236973"/>
    <lineage>
        <taxon>Eukaryota</taxon>
        <taxon>Viridiplantae</taxon>
        <taxon>Streptophyta</taxon>
        <taxon>Embryophyta</taxon>
        <taxon>Tracheophyta</taxon>
        <taxon>Spermatophyta</taxon>
        <taxon>Magnoliopsida</taxon>
        <taxon>eudicotyledons</taxon>
        <taxon>Gunneridae</taxon>
        <taxon>Pentapetalae</taxon>
        <taxon>rosids</taxon>
        <taxon>malvids</taxon>
        <taxon>Myrtales</taxon>
        <taxon>Lythraceae</taxon>
        <taxon>Trapa</taxon>
    </lineage>
</organism>
<comment type="similarity">
    <text evidence="1">Belongs to the 'GDSL' lipolytic enzyme family.</text>
</comment>
<evidence type="ECO:0008006" key="8">
    <source>
        <dbReference type="Google" id="ProtNLM"/>
    </source>
</evidence>
<name>A0AAN7L2L2_9MYRT</name>
<dbReference type="EMBL" id="JAXIOK010000001">
    <property type="protein sequence ID" value="KAK4781078.1"/>
    <property type="molecule type" value="Genomic_DNA"/>
</dbReference>
<protein>
    <recommendedName>
        <fullName evidence="8">GDSL esterase/lipase</fullName>
    </recommendedName>
</protein>
<dbReference type="GO" id="GO:0016788">
    <property type="term" value="F:hydrolase activity, acting on ester bonds"/>
    <property type="evidence" value="ECO:0007669"/>
    <property type="project" value="InterPro"/>
</dbReference>
<dbReference type="AlphaFoldDB" id="A0AAN7L2L2"/>
<sequence length="440" mass="47859">MSVKDELWQGVEDKQTPPATGNRTRSRQPNEPKEGSHILPETQERRHTGRSGGGFGRHRLPGSGGGGLGGDDDAGPGPASAVLVLLDGGVEGFEMAPAPSPCVLPALLADHLVAHSFFSFFFVLVSFLRFGKAAASSFLTADGWKTGDEQLMLEPERVLAGGAHNDAAVRGQIFELAIRIELDGEMLGQPNFASPFLAPNTTGKAILYGVNYASGGGGILNATGRIFVNRLSMDIQVDYFNITRKQMDNLLGSSRAKDYMGKNSIFSITIGANDFLNNYMLPILSIGARIIETPDAFIDDMISHLRNQLTLNQDECVELPNKLARQYNIQLKALLTELNQNLPGSTYVYANVYDLVMELITNYDKYGFTTASRACCGNRGQFAGIIPCGLTSSMCDDRSSHVFWDPYHPSEAANLFLAKQLLDGPTKYISPMNLRQLRGL</sequence>
<dbReference type="Gene3D" id="3.40.50.1110">
    <property type="entry name" value="SGNH hydrolase"/>
    <property type="match status" value="1"/>
</dbReference>
<comment type="caution">
    <text evidence="6">The sequence shown here is derived from an EMBL/GenBank/DDBJ whole genome shotgun (WGS) entry which is preliminary data.</text>
</comment>
<dbReference type="InterPro" id="IPR051058">
    <property type="entry name" value="GDSL_Est/Lipase"/>
</dbReference>
<reference evidence="6 7" key="1">
    <citation type="journal article" date="2023" name="Hortic Res">
        <title>Pangenome of water caltrop reveals structural variations and asymmetric subgenome divergence after allopolyploidization.</title>
        <authorList>
            <person name="Zhang X."/>
            <person name="Chen Y."/>
            <person name="Wang L."/>
            <person name="Yuan Y."/>
            <person name="Fang M."/>
            <person name="Shi L."/>
            <person name="Lu R."/>
            <person name="Comes H.P."/>
            <person name="Ma Y."/>
            <person name="Chen Y."/>
            <person name="Huang G."/>
            <person name="Zhou Y."/>
            <person name="Zheng Z."/>
            <person name="Qiu Y."/>
        </authorList>
    </citation>
    <scope>NUCLEOTIDE SEQUENCE [LARGE SCALE GENOMIC DNA]</scope>
    <source>
        <tissue evidence="6">Roots</tissue>
    </source>
</reference>
<dbReference type="Pfam" id="PF00657">
    <property type="entry name" value="Lipase_GDSL"/>
    <property type="match status" value="1"/>
</dbReference>
<evidence type="ECO:0000313" key="6">
    <source>
        <dbReference type="EMBL" id="KAK4781078.1"/>
    </source>
</evidence>
<proteinExistence type="inferred from homology"/>
<evidence type="ECO:0000313" key="7">
    <source>
        <dbReference type="Proteomes" id="UP001345219"/>
    </source>
</evidence>
<evidence type="ECO:0000256" key="4">
    <source>
        <dbReference type="ARBA" id="ARBA00023098"/>
    </source>
</evidence>
<evidence type="ECO:0000256" key="1">
    <source>
        <dbReference type="ARBA" id="ARBA00008668"/>
    </source>
</evidence>